<sequence>MNIINIYPVKINRLAYAFELPATGTLYNFVFNSRSAHYNYANNYYVPPPAPSELLHSIHLCIDNTPIVSLHDTAKHTVPHYITCSTPVYFFRDNMPLFTDDINSKNICVVVEFKDEPMGSVWLSCTEKKLSSFFPIHTTNGFPIQYKLGKIIVDQSTKCNSCRCGI</sequence>
<accession>A0A6C0J5C5</accession>
<reference evidence="1" key="1">
    <citation type="journal article" date="2020" name="Nature">
        <title>Giant virus diversity and host interactions through global metagenomics.</title>
        <authorList>
            <person name="Schulz F."/>
            <person name="Roux S."/>
            <person name="Paez-Espino D."/>
            <person name="Jungbluth S."/>
            <person name="Walsh D.A."/>
            <person name="Denef V.J."/>
            <person name="McMahon K.D."/>
            <person name="Konstantinidis K.T."/>
            <person name="Eloe-Fadrosh E.A."/>
            <person name="Kyrpides N.C."/>
            <person name="Woyke T."/>
        </authorList>
    </citation>
    <scope>NUCLEOTIDE SEQUENCE</scope>
    <source>
        <strain evidence="1">GVMAG-M-3300025860-20</strain>
    </source>
</reference>
<protein>
    <submittedName>
        <fullName evidence="1">Uncharacterized protein</fullName>
    </submittedName>
</protein>
<organism evidence="1">
    <name type="scientific">viral metagenome</name>
    <dbReference type="NCBI Taxonomy" id="1070528"/>
    <lineage>
        <taxon>unclassified sequences</taxon>
        <taxon>metagenomes</taxon>
        <taxon>organismal metagenomes</taxon>
    </lineage>
</organism>
<proteinExistence type="predicted"/>
<dbReference type="AlphaFoldDB" id="A0A6C0J5C5"/>
<evidence type="ECO:0000313" key="1">
    <source>
        <dbReference type="EMBL" id="QHU00832.1"/>
    </source>
</evidence>
<dbReference type="EMBL" id="MN740329">
    <property type="protein sequence ID" value="QHU00832.1"/>
    <property type="molecule type" value="Genomic_DNA"/>
</dbReference>
<name>A0A6C0J5C5_9ZZZZ</name>